<dbReference type="InterPro" id="IPR001650">
    <property type="entry name" value="Helicase_C-like"/>
</dbReference>
<dbReference type="Pfam" id="PF00270">
    <property type="entry name" value="DEAD"/>
    <property type="match status" value="1"/>
</dbReference>
<keyword evidence="12" id="KW-1185">Reference proteome</keyword>
<dbReference type="AlphaFoldDB" id="A0AAV8T2M1"/>
<dbReference type="SUPFAM" id="SSF52540">
    <property type="entry name" value="P-loop containing nucleoside triphosphate hydrolases"/>
    <property type="match status" value="1"/>
</dbReference>
<evidence type="ECO:0000256" key="8">
    <source>
        <dbReference type="RuleBase" id="RU365068"/>
    </source>
</evidence>
<evidence type="ECO:0000256" key="3">
    <source>
        <dbReference type="ARBA" id="ARBA00022806"/>
    </source>
</evidence>
<gene>
    <name evidence="11" type="ORF">K2173_021836</name>
</gene>
<evidence type="ECO:0000256" key="2">
    <source>
        <dbReference type="ARBA" id="ARBA00022801"/>
    </source>
</evidence>
<dbReference type="PANTHER" id="PTHR24031">
    <property type="entry name" value="RNA HELICASE"/>
    <property type="match status" value="1"/>
</dbReference>
<feature type="domain" description="Helicase C-terminal" evidence="10">
    <location>
        <begin position="321"/>
        <end position="471"/>
    </location>
</feature>
<name>A0AAV8T2M1_9ROSI</name>
<evidence type="ECO:0000256" key="1">
    <source>
        <dbReference type="ARBA" id="ARBA00022741"/>
    </source>
</evidence>
<dbReference type="GO" id="GO:0005524">
    <property type="term" value="F:ATP binding"/>
    <property type="evidence" value="ECO:0007669"/>
    <property type="project" value="UniProtKB-UniRule"/>
</dbReference>
<comment type="catalytic activity">
    <reaction evidence="7 8">
        <text>ATP + H2O = ADP + phosphate + H(+)</text>
        <dbReference type="Rhea" id="RHEA:13065"/>
        <dbReference type="ChEBI" id="CHEBI:15377"/>
        <dbReference type="ChEBI" id="CHEBI:15378"/>
        <dbReference type="ChEBI" id="CHEBI:30616"/>
        <dbReference type="ChEBI" id="CHEBI:43474"/>
        <dbReference type="ChEBI" id="CHEBI:456216"/>
        <dbReference type="EC" id="3.6.4.13"/>
    </reaction>
</comment>
<evidence type="ECO:0000256" key="7">
    <source>
        <dbReference type="ARBA" id="ARBA00047984"/>
    </source>
</evidence>
<accession>A0AAV8T2M1</accession>
<evidence type="ECO:0000256" key="4">
    <source>
        <dbReference type="ARBA" id="ARBA00022840"/>
    </source>
</evidence>
<dbReference type="EC" id="3.6.4.13" evidence="8"/>
<dbReference type="PROSITE" id="PS51194">
    <property type="entry name" value="HELICASE_CTER"/>
    <property type="match status" value="1"/>
</dbReference>
<dbReference type="EMBL" id="JAIWQS010000007">
    <property type="protein sequence ID" value="KAJ8760798.1"/>
    <property type="molecule type" value="Genomic_DNA"/>
</dbReference>
<evidence type="ECO:0000256" key="5">
    <source>
        <dbReference type="ARBA" id="ARBA00022884"/>
    </source>
</evidence>
<feature type="domain" description="Helicase ATP-binding" evidence="9">
    <location>
        <begin position="64"/>
        <end position="293"/>
    </location>
</feature>
<dbReference type="InterPro" id="IPR027417">
    <property type="entry name" value="P-loop_NTPase"/>
</dbReference>
<keyword evidence="3 8" id="KW-0347">Helicase</keyword>
<keyword evidence="1 8" id="KW-0547">Nucleotide-binding</keyword>
<dbReference type="PROSITE" id="PS51192">
    <property type="entry name" value="HELICASE_ATP_BIND_1"/>
    <property type="match status" value="1"/>
</dbReference>
<dbReference type="SMART" id="SM00487">
    <property type="entry name" value="DEXDc"/>
    <property type="match status" value="1"/>
</dbReference>
<keyword evidence="5 8" id="KW-0694">RNA-binding</keyword>
<comment type="similarity">
    <text evidence="6">Belongs to the DEAD box helicase family. DDX51/DBP6 subfamily.</text>
</comment>
<dbReference type="GO" id="GO:0003723">
    <property type="term" value="F:RNA binding"/>
    <property type="evidence" value="ECO:0007669"/>
    <property type="project" value="UniProtKB-UniRule"/>
</dbReference>
<protein>
    <recommendedName>
        <fullName evidence="8">ATP-dependent RNA helicase</fullName>
        <ecNumber evidence="8">3.6.4.13</ecNumber>
    </recommendedName>
</protein>
<evidence type="ECO:0000313" key="12">
    <source>
        <dbReference type="Proteomes" id="UP001159364"/>
    </source>
</evidence>
<dbReference type="InterPro" id="IPR011545">
    <property type="entry name" value="DEAD/DEAH_box_helicase_dom"/>
</dbReference>
<dbReference type="FunFam" id="3.40.50.300:FF:001539">
    <property type="entry name" value="ATP-dependent RNA helicase DDX51"/>
    <property type="match status" value="1"/>
</dbReference>
<dbReference type="SMART" id="SM00490">
    <property type="entry name" value="HELICc"/>
    <property type="match status" value="1"/>
</dbReference>
<evidence type="ECO:0000313" key="11">
    <source>
        <dbReference type="EMBL" id="KAJ8760798.1"/>
    </source>
</evidence>
<sequence length="504" mass="56668">MEESRKRRRAPVLPWMRSPVDVSQFEECPLHLLPCLDTRLKAALENMGFSSLFPVQVAVWQETIGPGAFERDLCINSPTGSGKTLAYALPIVQMLSKRAVKRLRALVVLPTRDLALQVKEVFGAIAPDVGLSVGLAIGQSSIAQEILELIKRPNTEAGICYDPEYHFNELQSAVDILVATPGRLMDHITSTKGFTLEHLRYLVVDETDRLLREAYQSWLPTVLKVTHSYDEDLMNHVDSIPTFGFPKTMRRCGVERGFKGKPYPRLVKMVLSATLTQDPSKIAQLDLHHPLLLTTGKMRYQLPEKLESYKVICDSKLKPVYLIALLQNLGGEKCIVFTSSVESTHRLCTLLSFFDDLKVKVKEFSGLQRQSVRSKTLKAFREGEIQVVVSSDAMTRGMDVEGVRNVINYDMPAYVKTYIHRAGRTARAGQTGRCFTLLRKHEVKRFGKLLQKVDNDSCPVYSVPSSCVESFQATYITALEKLKEAVESETSRKLDSRIKSSRGK</sequence>
<proteinExistence type="inferred from homology"/>
<organism evidence="11 12">
    <name type="scientific">Erythroxylum novogranatense</name>
    <dbReference type="NCBI Taxonomy" id="1862640"/>
    <lineage>
        <taxon>Eukaryota</taxon>
        <taxon>Viridiplantae</taxon>
        <taxon>Streptophyta</taxon>
        <taxon>Embryophyta</taxon>
        <taxon>Tracheophyta</taxon>
        <taxon>Spermatophyta</taxon>
        <taxon>Magnoliopsida</taxon>
        <taxon>eudicotyledons</taxon>
        <taxon>Gunneridae</taxon>
        <taxon>Pentapetalae</taxon>
        <taxon>rosids</taxon>
        <taxon>fabids</taxon>
        <taxon>Malpighiales</taxon>
        <taxon>Erythroxylaceae</taxon>
        <taxon>Erythroxylum</taxon>
    </lineage>
</organism>
<reference evidence="11 12" key="1">
    <citation type="submission" date="2021-09" db="EMBL/GenBank/DDBJ databases">
        <title>Genomic insights and catalytic innovation underlie evolution of tropane alkaloids biosynthesis.</title>
        <authorList>
            <person name="Wang Y.-J."/>
            <person name="Tian T."/>
            <person name="Huang J.-P."/>
            <person name="Huang S.-X."/>
        </authorList>
    </citation>
    <scope>NUCLEOTIDE SEQUENCE [LARGE SCALE GENOMIC DNA]</scope>
    <source>
        <strain evidence="11">KIB-2018</strain>
        <tissue evidence="11">Leaf</tissue>
    </source>
</reference>
<dbReference type="CDD" id="cd18787">
    <property type="entry name" value="SF2_C_DEAD"/>
    <property type="match status" value="1"/>
</dbReference>
<keyword evidence="2 8" id="KW-0378">Hydrolase</keyword>
<dbReference type="GO" id="GO:0016787">
    <property type="term" value="F:hydrolase activity"/>
    <property type="evidence" value="ECO:0007669"/>
    <property type="project" value="UniProtKB-KW"/>
</dbReference>
<dbReference type="Proteomes" id="UP001159364">
    <property type="component" value="Linkage Group LG07"/>
</dbReference>
<evidence type="ECO:0000256" key="6">
    <source>
        <dbReference type="ARBA" id="ARBA00038200"/>
    </source>
</evidence>
<dbReference type="InterPro" id="IPR014001">
    <property type="entry name" value="Helicase_ATP-bd"/>
</dbReference>
<dbReference type="CDD" id="cd17956">
    <property type="entry name" value="DEADc_DDX51"/>
    <property type="match status" value="1"/>
</dbReference>
<dbReference type="GO" id="GO:0003724">
    <property type="term" value="F:RNA helicase activity"/>
    <property type="evidence" value="ECO:0007669"/>
    <property type="project" value="UniProtKB-EC"/>
</dbReference>
<comment type="caution">
    <text evidence="11">The sequence shown here is derived from an EMBL/GenBank/DDBJ whole genome shotgun (WGS) entry which is preliminary data.</text>
</comment>
<dbReference type="Gene3D" id="3.40.50.300">
    <property type="entry name" value="P-loop containing nucleotide triphosphate hydrolases"/>
    <property type="match status" value="2"/>
</dbReference>
<dbReference type="Pfam" id="PF00271">
    <property type="entry name" value="Helicase_C"/>
    <property type="match status" value="1"/>
</dbReference>
<keyword evidence="4 8" id="KW-0067">ATP-binding</keyword>
<evidence type="ECO:0000259" key="9">
    <source>
        <dbReference type="PROSITE" id="PS51192"/>
    </source>
</evidence>
<comment type="domain">
    <text evidence="8">The Q motif is unique to and characteristic of the DEAD box family of RNA helicases and controls ATP binding and hydrolysis.</text>
</comment>
<comment type="function">
    <text evidence="8">RNA helicase.</text>
</comment>
<evidence type="ECO:0000259" key="10">
    <source>
        <dbReference type="PROSITE" id="PS51194"/>
    </source>
</evidence>